<evidence type="ECO:0000313" key="9">
    <source>
        <dbReference type="Proteomes" id="UP000256650"/>
    </source>
</evidence>
<dbReference type="InterPro" id="IPR004670">
    <property type="entry name" value="NhaA"/>
</dbReference>
<feature type="transmembrane region" description="Helical" evidence="7">
    <location>
        <begin position="217"/>
        <end position="244"/>
    </location>
</feature>
<keyword evidence="7" id="KW-0050">Antiport</keyword>
<keyword evidence="5 7" id="KW-1133">Transmembrane helix</keyword>
<keyword evidence="7" id="KW-0915">Sodium</keyword>
<gene>
    <name evidence="7 8" type="primary">nhaA</name>
    <name evidence="8" type="ORF">CQA43_05625</name>
</gene>
<keyword evidence="2 7" id="KW-1003">Cell membrane</keyword>
<dbReference type="EMBL" id="NXLS01000005">
    <property type="protein sequence ID" value="RDU62721.1"/>
    <property type="molecule type" value="Genomic_DNA"/>
</dbReference>
<comment type="similarity">
    <text evidence="7">Belongs to the NhaA Na(+)/H(+) (TC 2.A.33) antiporter family.</text>
</comment>
<name>A0A3D8IDW0_9HELI</name>
<feature type="transmembrane region" description="Helical" evidence="7">
    <location>
        <begin position="163"/>
        <end position="182"/>
    </location>
</feature>
<dbReference type="NCBIfam" id="TIGR00773">
    <property type="entry name" value="NhaA"/>
    <property type="match status" value="1"/>
</dbReference>
<dbReference type="AlphaFoldDB" id="A0A3D8IDW0"/>
<keyword evidence="7" id="KW-0406">Ion transport</keyword>
<organism evidence="8 9">
    <name type="scientific">Helicobacter ganmani</name>
    <dbReference type="NCBI Taxonomy" id="60246"/>
    <lineage>
        <taxon>Bacteria</taxon>
        <taxon>Pseudomonadati</taxon>
        <taxon>Campylobacterota</taxon>
        <taxon>Epsilonproteobacteria</taxon>
        <taxon>Campylobacterales</taxon>
        <taxon>Helicobacteraceae</taxon>
        <taxon>Helicobacter</taxon>
    </lineage>
</organism>
<keyword evidence="7" id="KW-0813">Transport</keyword>
<dbReference type="GeneID" id="82535767"/>
<dbReference type="OrthoDB" id="9808135at2"/>
<feature type="transmembrane region" description="Helical" evidence="7">
    <location>
        <begin position="339"/>
        <end position="362"/>
    </location>
</feature>
<feature type="transmembrane region" description="Helical" evidence="7">
    <location>
        <begin position="417"/>
        <end position="436"/>
    </location>
</feature>
<feature type="transmembrane region" description="Helical" evidence="7">
    <location>
        <begin position="103"/>
        <end position="123"/>
    </location>
</feature>
<keyword evidence="7" id="KW-0739">Sodium transport</keyword>
<dbReference type="Proteomes" id="UP000256650">
    <property type="component" value="Unassembled WGS sequence"/>
</dbReference>
<dbReference type="GO" id="GO:0006885">
    <property type="term" value="P:regulation of pH"/>
    <property type="evidence" value="ECO:0007669"/>
    <property type="project" value="UniProtKB-UniRule"/>
</dbReference>
<evidence type="ECO:0000256" key="6">
    <source>
        <dbReference type="ARBA" id="ARBA00023136"/>
    </source>
</evidence>
<evidence type="ECO:0000256" key="7">
    <source>
        <dbReference type="HAMAP-Rule" id="MF_01844"/>
    </source>
</evidence>
<keyword evidence="4 7" id="KW-0812">Transmembrane</keyword>
<dbReference type="InterPro" id="IPR023171">
    <property type="entry name" value="Na/H_antiporter_dom_sf"/>
</dbReference>
<feature type="transmembrane region" description="Helical" evidence="7">
    <location>
        <begin position="21"/>
        <end position="42"/>
    </location>
</feature>
<dbReference type="PANTHER" id="PTHR30341:SF0">
    <property type="entry name" value="NA(+)_H(+) ANTIPORTER NHAA"/>
    <property type="match status" value="1"/>
</dbReference>
<sequence>MEAENKKGFLAIFKKITQSESFAGVLLLCCAILAMIVANSPLGEAYAQLWKTKFGFSVNGHFIGMSLEHWINDVLMAFFFLVVGLEIKREVLFGELAGFKRAALPIIAALGGMIGPGIIYYALNVGTDSVTGFGIPMATDIAFALGVLAILGKRVSISVKVFLVSLAVADDLGAIIVIALFYSTGVSLEWLAVAAGIIVVLVILGKMGVKALTPYMLLGVFLWIAVHNCGVHATIAAVMLAFTIPVAPKIDTLSFMDKLKTIVSHFQEAETKKDGILLQNEQVEALHHLSKEKNAVQNPLLRLEHALAPYSNYLIMPIFAFANAGVAIGSNIDFSIDHVFLGILLGLVVGKPIGIFTFTFVAEKLGIAARPNGASWMDIFGAGALGGIGFTMSIFVTNLAFDVNSAHGLVATDVAKITILVASLTAGILGSIFFIIRGKLSHH</sequence>
<feature type="transmembrane region" description="Helical" evidence="7">
    <location>
        <begin position="129"/>
        <end position="151"/>
    </location>
</feature>
<dbReference type="HAMAP" id="MF_01844">
    <property type="entry name" value="NhaA"/>
    <property type="match status" value="1"/>
</dbReference>
<protein>
    <recommendedName>
        <fullName evidence="7">Na(+)/H(+) antiporter NhaA</fullName>
    </recommendedName>
    <alternativeName>
        <fullName evidence="7">Sodium/proton antiporter NhaA</fullName>
    </alternativeName>
</protein>
<proteinExistence type="inferred from homology"/>
<evidence type="ECO:0000256" key="4">
    <source>
        <dbReference type="ARBA" id="ARBA00022692"/>
    </source>
</evidence>
<evidence type="ECO:0000256" key="5">
    <source>
        <dbReference type="ARBA" id="ARBA00022989"/>
    </source>
</evidence>
<feature type="transmembrane region" description="Helical" evidence="7">
    <location>
        <begin position="62"/>
        <end position="83"/>
    </location>
</feature>
<dbReference type="Pfam" id="PF06965">
    <property type="entry name" value="Na_H_antiport_1"/>
    <property type="match status" value="1"/>
</dbReference>
<dbReference type="PANTHER" id="PTHR30341">
    <property type="entry name" value="SODIUM ION/PROTON ANTIPORTER NHAA-RELATED"/>
    <property type="match status" value="1"/>
</dbReference>
<feature type="transmembrane region" description="Helical" evidence="7">
    <location>
        <begin position="374"/>
        <end position="397"/>
    </location>
</feature>
<comment type="subcellular location">
    <subcellularLocation>
        <location evidence="1">Cell inner membrane</location>
        <topology evidence="1">Multi-pass membrane protein</topology>
    </subcellularLocation>
    <subcellularLocation>
        <location evidence="7">Cell membrane</location>
        <topology evidence="7">Multi-pass membrane protein</topology>
    </subcellularLocation>
</comment>
<feature type="transmembrane region" description="Helical" evidence="7">
    <location>
        <begin position="188"/>
        <end position="205"/>
    </location>
</feature>
<evidence type="ECO:0000256" key="3">
    <source>
        <dbReference type="ARBA" id="ARBA00022519"/>
    </source>
</evidence>
<accession>A0A3D8IDW0</accession>
<dbReference type="Gene3D" id="1.20.1530.10">
    <property type="entry name" value="Na+/H+ antiporter like domain"/>
    <property type="match status" value="1"/>
</dbReference>
<keyword evidence="9" id="KW-1185">Reference proteome</keyword>
<keyword evidence="3" id="KW-0997">Cell inner membrane</keyword>
<dbReference type="GO" id="GO:0005886">
    <property type="term" value="C:plasma membrane"/>
    <property type="evidence" value="ECO:0007669"/>
    <property type="project" value="UniProtKB-SubCell"/>
</dbReference>
<comment type="caution">
    <text evidence="8">The sequence shown here is derived from an EMBL/GenBank/DDBJ whole genome shotgun (WGS) entry which is preliminary data.</text>
</comment>
<evidence type="ECO:0000256" key="1">
    <source>
        <dbReference type="ARBA" id="ARBA00004429"/>
    </source>
</evidence>
<dbReference type="GO" id="GO:0015385">
    <property type="term" value="F:sodium:proton antiporter activity"/>
    <property type="evidence" value="ECO:0007669"/>
    <property type="project" value="UniProtKB-UniRule"/>
</dbReference>
<comment type="function">
    <text evidence="7">Na(+)/H(+) antiporter that extrudes sodium in exchange for external protons.</text>
</comment>
<evidence type="ECO:0000256" key="2">
    <source>
        <dbReference type="ARBA" id="ARBA00022475"/>
    </source>
</evidence>
<reference evidence="8 9" key="1">
    <citation type="submission" date="2018-04" db="EMBL/GenBank/DDBJ databases">
        <title>Novel Campyloabacter and Helicobacter Species and Strains.</title>
        <authorList>
            <person name="Mannion A.J."/>
            <person name="Shen Z."/>
            <person name="Fox J.G."/>
        </authorList>
    </citation>
    <scope>NUCLEOTIDE SEQUENCE [LARGE SCALE GENOMIC DNA]</scope>
    <source>
        <strain evidence="8 9">MIT 99-5101</strain>
    </source>
</reference>
<keyword evidence="6 7" id="KW-0472">Membrane</keyword>
<dbReference type="RefSeq" id="WP_115551647.1">
    <property type="nucleotide sequence ID" value="NZ_CAOOIB010000001.1"/>
</dbReference>
<comment type="catalytic activity">
    <reaction evidence="7">
        <text>Na(+)(in) + 2 H(+)(out) = Na(+)(out) + 2 H(+)(in)</text>
        <dbReference type="Rhea" id="RHEA:29251"/>
        <dbReference type="ChEBI" id="CHEBI:15378"/>
        <dbReference type="ChEBI" id="CHEBI:29101"/>
    </reaction>
</comment>
<evidence type="ECO:0000313" key="8">
    <source>
        <dbReference type="EMBL" id="RDU62721.1"/>
    </source>
</evidence>